<dbReference type="Proteomes" id="UP000568664">
    <property type="component" value="Unassembled WGS sequence"/>
</dbReference>
<evidence type="ECO:0000313" key="2">
    <source>
        <dbReference type="EMBL" id="NMP32328.1"/>
    </source>
</evidence>
<evidence type="ECO:0000256" key="1">
    <source>
        <dbReference type="SAM" id="SignalP"/>
    </source>
</evidence>
<dbReference type="RefSeq" id="WP_169075672.1">
    <property type="nucleotide sequence ID" value="NZ_JABBXH010000004.1"/>
</dbReference>
<sequence length="250" mass="29172">MKKIATLIAVITFAAASIADEAKSYTQWDTFRFTVDNKNAKKFTKNMRAHIKKYHTKPPLITKIYNVTYGPNTNDLIWVMGPVSHSELDARPDNQKHDDDWADNINPYISKYKQGELWRVMKGLEINNLDKADNPKMFMARYLTVSKSYDPTVGKYLLMQVKKTLDKIGKTKYWVVMDNQFIQGHKNGRHLLALSSMGSFAEWDEDWEFNKHFEELYGEGSFKAFQKNYNKSFKNQWNELITVNKEMSGL</sequence>
<keyword evidence="3" id="KW-1185">Reference proteome</keyword>
<evidence type="ECO:0000313" key="3">
    <source>
        <dbReference type="Proteomes" id="UP000568664"/>
    </source>
</evidence>
<protein>
    <submittedName>
        <fullName evidence="2">Uncharacterized protein</fullName>
    </submittedName>
</protein>
<feature type="chain" id="PRO_5031079484" evidence="1">
    <location>
        <begin position="20"/>
        <end position="250"/>
    </location>
</feature>
<accession>A0A7Y0Q7C5</accession>
<comment type="caution">
    <text evidence="2">The sequence shown here is derived from an EMBL/GenBank/DDBJ whole genome shotgun (WGS) entry which is preliminary data.</text>
</comment>
<reference evidence="2 3" key="1">
    <citation type="submission" date="2020-04" db="EMBL/GenBank/DDBJ databases">
        <title>Thalassotalea sp. M1531, isolated from the surface of marine red alga.</title>
        <authorList>
            <person name="Pang L."/>
            <person name="Lu D.-C."/>
        </authorList>
    </citation>
    <scope>NUCLEOTIDE SEQUENCE [LARGE SCALE GENOMIC DNA]</scope>
    <source>
        <strain evidence="2 3">M1531</strain>
    </source>
</reference>
<dbReference type="EMBL" id="JABBXH010000004">
    <property type="protein sequence ID" value="NMP32328.1"/>
    <property type="molecule type" value="Genomic_DNA"/>
</dbReference>
<keyword evidence="1" id="KW-0732">Signal</keyword>
<proteinExistence type="predicted"/>
<name>A0A7Y0Q7C5_9GAMM</name>
<feature type="signal peptide" evidence="1">
    <location>
        <begin position="1"/>
        <end position="19"/>
    </location>
</feature>
<organism evidence="2 3">
    <name type="scientific">Thalassotalea algicola</name>
    <dbReference type="NCBI Taxonomy" id="2716224"/>
    <lineage>
        <taxon>Bacteria</taxon>
        <taxon>Pseudomonadati</taxon>
        <taxon>Pseudomonadota</taxon>
        <taxon>Gammaproteobacteria</taxon>
        <taxon>Alteromonadales</taxon>
        <taxon>Colwelliaceae</taxon>
        <taxon>Thalassotalea</taxon>
    </lineage>
</organism>
<dbReference type="AlphaFoldDB" id="A0A7Y0Q7C5"/>
<gene>
    <name evidence="2" type="ORF">HII17_12220</name>
</gene>